<sequence>MDTLKLLEDYYKAIVNVDKWPVLSVLRELYVNNPKFERLVITEDDNNYENWDMLRTFLICDKFKLEVVFTTDTLNISQRMADIIENYKKNYMNKITLDEYESYVLTKIFLKCFRDENIKRFILFCLNFKHLLNFLKSIDVLYKQKMNVSKLKSLFGPILFDDVFEYTTKTEVRYDIVSVLSSRQINDVPITIKLKRLQPHAKYINNYRVSLTFDTILTKLMSAFKSTTTIISVVEFYDISTKFDDISRNKTLKHIITDNSFINQIINKLNVLYANILILALFKYKEESTTHHTTLYSDLIDLYKQYVRRND</sequence>
<evidence type="ECO:0000313" key="1">
    <source>
        <dbReference type="EMBL" id="AII15870.1"/>
    </source>
</evidence>
<keyword evidence="2" id="KW-1185">Reference proteome</keyword>
<dbReference type="Proteomes" id="UP000203413">
    <property type="component" value="Segment"/>
</dbReference>
<dbReference type="KEGG" id="vg:20098388"/>
<name>A0A076FE14_9VIRU</name>
<organism evidence="1 2">
    <name type="scientific">Penaeus monodon nudivirus</name>
    <dbReference type="NCBI Taxonomy" id="1529056"/>
    <lineage>
        <taxon>Viruses</taxon>
        <taxon>Viruses incertae sedis</taxon>
        <taxon>Naldaviricetes</taxon>
        <taxon>Lefavirales</taxon>
        <taxon>Nudiviridae</taxon>
        <taxon>Gammanudivirus</taxon>
        <taxon>Gammanudivirus pemonodonis</taxon>
    </lineage>
</organism>
<reference evidence="1 2" key="1">
    <citation type="journal article" date="2014" name="BMC Genomics">
        <title>The genome and occlusion bodies of marine Penaeus monodon nudivirus (PmNV, also known as MBV and PemoNPV) suggest that it should be assigned to a new nudivirus genus that is distinct from the terrestrial nudiviruses.</title>
        <authorList>
            <person name="Yang Y.T."/>
            <person name="Lee D.Y."/>
            <person name="Wang Y."/>
            <person name="Hu J.M."/>
            <person name="Li W.H."/>
            <person name="Leu J.H."/>
            <person name="Chang G.D."/>
            <person name="Ke H.M."/>
            <person name="Kang S.T."/>
            <person name="Lin S.S."/>
            <person name="Kou G.H."/>
            <person name="Lo C.F."/>
        </authorList>
    </citation>
    <scope>NUCLEOTIDE SEQUENCE [LARGE SCALE GENOMIC DNA]</scope>
    <source>
        <strain evidence="1">Indonesia</strain>
    </source>
</reference>
<dbReference type="RefSeq" id="YP_009051920.1">
    <property type="nucleotide sequence ID" value="NC_024692.1"/>
</dbReference>
<proteinExistence type="predicted"/>
<gene>
    <name evidence="1" type="ORF">PmNV_082</name>
</gene>
<accession>A0A076FE14</accession>
<dbReference type="EMBL" id="KJ184318">
    <property type="protein sequence ID" value="AII15870.1"/>
    <property type="molecule type" value="Genomic_DNA"/>
</dbReference>
<dbReference type="GeneID" id="20098388"/>
<evidence type="ECO:0000313" key="2">
    <source>
        <dbReference type="Proteomes" id="UP000203413"/>
    </source>
</evidence>
<protein>
    <submittedName>
        <fullName evidence="1">Uncharacterized protein</fullName>
    </submittedName>
</protein>